<dbReference type="Proteomes" id="UP000189761">
    <property type="component" value="Unassembled WGS sequence"/>
</dbReference>
<dbReference type="EMBL" id="MTLA01000004">
    <property type="protein sequence ID" value="OOP70310.1"/>
    <property type="molecule type" value="Genomic_DNA"/>
</dbReference>
<proteinExistence type="predicted"/>
<dbReference type="Pfam" id="PF10077">
    <property type="entry name" value="DUF2314"/>
    <property type="match status" value="1"/>
</dbReference>
<comment type="caution">
    <text evidence="4">The sequence shown here is derived from an EMBL/GenBank/DDBJ whole genome shotgun (WGS) entry which is preliminary data.</text>
</comment>
<evidence type="ECO:0000313" key="4">
    <source>
        <dbReference type="EMBL" id="OOP70310.1"/>
    </source>
</evidence>
<feature type="domain" description="DUF2314" evidence="1">
    <location>
        <begin position="346"/>
        <end position="433"/>
    </location>
</feature>
<dbReference type="InterPro" id="IPR025102">
    <property type="entry name" value="DUF4026_N"/>
</dbReference>
<organism evidence="4 5">
    <name type="scientific">Heyndrickxia oleronia</name>
    <dbReference type="NCBI Taxonomy" id="38875"/>
    <lineage>
        <taxon>Bacteria</taxon>
        <taxon>Bacillati</taxon>
        <taxon>Bacillota</taxon>
        <taxon>Bacilli</taxon>
        <taxon>Bacillales</taxon>
        <taxon>Bacillaceae</taxon>
        <taxon>Heyndrickxia</taxon>
    </lineage>
</organism>
<sequence length="446" mass="51700">MQVQTNAYRAAREGTLERSFSDLIAVVPDVLSIEVVKARLFEIYDEVSILNEDETSILIEIKSDDSVTPYEIHVQPTPEDVQYEQYYRQDQTTTEEAFKQAYSGSELFVRTLFNGDVLSGFYYQLDFLWRIAPDMLFALDLSAASKVISRSYIQYHIENTILPDVQDLYVIHSIYEGGEEQEPSQFWFHTHGLSRAGLTDVELIIPNRLSSYYGIPDLFSTFVNNAIENGNVPINEPVLVGQSQSGYIQVIAVPWEEGLSYVGKQTLSFDLTDIETGEIRLQPMDASYEFIGGMKDRDEIHQQPSCLLFEYKEETGYMECFFKEYADNQELMYYKTNSETARISFNAKQSFGYFNQIFNIEKENENFRFLGKFGIPYSEEEQEHMWFDMQEIAEPTIKGILINQPYFIDDMQEGNLYELNFDHLTDWVIYAGEDVINPTNLYQFLG</sequence>
<gene>
    <name evidence="4" type="ORF">BWZ43_00305</name>
</gene>
<evidence type="ECO:0000259" key="2">
    <source>
        <dbReference type="Pfam" id="PF13218"/>
    </source>
</evidence>
<evidence type="ECO:0008006" key="6">
    <source>
        <dbReference type="Google" id="ProtNLM"/>
    </source>
</evidence>
<evidence type="ECO:0000313" key="5">
    <source>
        <dbReference type="Proteomes" id="UP000189761"/>
    </source>
</evidence>
<name>A0A8E2IFS2_9BACI</name>
<feature type="domain" description="DUF4026" evidence="2">
    <location>
        <begin position="21"/>
        <end position="163"/>
    </location>
</feature>
<dbReference type="InterPro" id="IPR018756">
    <property type="entry name" value="DUF2314"/>
</dbReference>
<dbReference type="InterPro" id="IPR053886">
    <property type="entry name" value="DUF4026_middle"/>
</dbReference>
<dbReference type="AlphaFoldDB" id="A0A8E2IFS2"/>
<dbReference type="Pfam" id="PF13218">
    <property type="entry name" value="DUF4026_N"/>
    <property type="match status" value="1"/>
</dbReference>
<protein>
    <recommendedName>
        <fullName evidence="6">DUF2314 domain-containing protein</fullName>
    </recommendedName>
</protein>
<evidence type="ECO:0000259" key="3">
    <source>
        <dbReference type="Pfam" id="PF22789"/>
    </source>
</evidence>
<dbReference type="RefSeq" id="WP_071975406.1">
    <property type="nucleotide sequence ID" value="NZ_CP065424.1"/>
</dbReference>
<accession>A0A8E2IFS2</accession>
<keyword evidence="5" id="KW-1185">Reference proteome</keyword>
<dbReference type="Pfam" id="PF22789">
    <property type="entry name" value="DUF4026_C"/>
    <property type="match status" value="1"/>
</dbReference>
<feature type="domain" description="DUF4026" evidence="3">
    <location>
        <begin position="171"/>
        <end position="309"/>
    </location>
</feature>
<reference evidence="4 5" key="1">
    <citation type="submission" date="2017-01" db="EMBL/GenBank/DDBJ databases">
        <title>Draft genome sequence of Bacillus oleronius.</title>
        <authorList>
            <person name="Allam M."/>
        </authorList>
    </citation>
    <scope>NUCLEOTIDE SEQUENCE [LARGE SCALE GENOMIC DNA]</scope>
    <source>
        <strain evidence="4 5">DSM 9356</strain>
    </source>
</reference>
<evidence type="ECO:0000259" key="1">
    <source>
        <dbReference type="Pfam" id="PF10077"/>
    </source>
</evidence>